<accession>A0A7J4IU41</accession>
<sequence>MIDSSGWIEFFANGKNAEKWRKLILSADKKTHITPSTVLYEVYKKIKRDFAEEKADEAIAYIIDSTRVIQIDEGISIDAAEKSLVHGLAMADAIIKATADLNNAKIITGDSHFKTFENALII</sequence>
<feature type="domain" description="PIN" evidence="1">
    <location>
        <begin position="1"/>
        <end position="115"/>
    </location>
</feature>
<organism evidence="2 3">
    <name type="scientific">Candidatus Iainarchaeum sp</name>
    <dbReference type="NCBI Taxonomy" id="3101447"/>
    <lineage>
        <taxon>Archaea</taxon>
        <taxon>Candidatus Iainarchaeota</taxon>
        <taxon>Candidatus Iainarchaeia</taxon>
        <taxon>Candidatus Iainarchaeales</taxon>
        <taxon>Candidatus Iainarchaeaceae</taxon>
        <taxon>Candidatus Iainarchaeum</taxon>
    </lineage>
</organism>
<dbReference type="Gene3D" id="3.40.50.1010">
    <property type="entry name" value="5'-nuclease"/>
    <property type="match status" value="1"/>
</dbReference>
<dbReference type="EMBL" id="DUGC01000001">
    <property type="protein sequence ID" value="HIH09038.1"/>
    <property type="molecule type" value="Genomic_DNA"/>
</dbReference>
<comment type="caution">
    <text evidence="2">The sequence shown here is derived from an EMBL/GenBank/DDBJ whole genome shotgun (WGS) entry which is preliminary data.</text>
</comment>
<reference evidence="3" key="1">
    <citation type="journal article" date="2020" name="bioRxiv">
        <title>A rank-normalized archaeal taxonomy based on genome phylogeny resolves widespread incomplete and uneven classifications.</title>
        <authorList>
            <person name="Rinke C."/>
            <person name="Chuvochina M."/>
            <person name="Mussig A.J."/>
            <person name="Chaumeil P.-A."/>
            <person name="Waite D.W."/>
            <person name="Whitman W.B."/>
            <person name="Parks D.H."/>
            <person name="Hugenholtz P."/>
        </authorList>
    </citation>
    <scope>NUCLEOTIDE SEQUENCE [LARGE SCALE GENOMIC DNA]</scope>
</reference>
<gene>
    <name evidence="2" type="ORF">HA254_00025</name>
</gene>
<dbReference type="Proteomes" id="UP000565078">
    <property type="component" value="Unassembled WGS sequence"/>
</dbReference>
<evidence type="ECO:0000313" key="3">
    <source>
        <dbReference type="Proteomes" id="UP000565078"/>
    </source>
</evidence>
<dbReference type="SUPFAM" id="SSF88723">
    <property type="entry name" value="PIN domain-like"/>
    <property type="match status" value="1"/>
</dbReference>
<evidence type="ECO:0000313" key="2">
    <source>
        <dbReference type="EMBL" id="HIH09038.1"/>
    </source>
</evidence>
<dbReference type="AlphaFoldDB" id="A0A7J4IU41"/>
<dbReference type="InterPro" id="IPR029060">
    <property type="entry name" value="PIN-like_dom_sf"/>
</dbReference>
<proteinExistence type="predicted"/>
<dbReference type="InterPro" id="IPR002716">
    <property type="entry name" value="PIN_dom"/>
</dbReference>
<dbReference type="Pfam" id="PF01850">
    <property type="entry name" value="PIN"/>
    <property type="match status" value="1"/>
</dbReference>
<evidence type="ECO:0000259" key="1">
    <source>
        <dbReference type="Pfam" id="PF01850"/>
    </source>
</evidence>
<protein>
    <submittedName>
        <fullName evidence="2">Type II toxin-antitoxin system VapC family toxin</fullName>
    </submittedName>
</protein>
<name>A0A7J4IU41_9ARCH</name>
<dbReference type="CDD" id="cd18686">
    <property type="entry name" value="PIN_VapC-like"/>
    <property type="match status" value="1"/>
</dbReference>